<evidence type="ECO:0000256" key="2">
    <source>
        <dbReference type="ARBA" id="ARBA00009706"/>
    </source>
</evidence>
<evidence type="ECO:0000313" key="7">
    <source>
        <dbReference type="EMBL" id="VDP03237.1"/>
    </source>
</evidence>
<organism evidence="9">
    <name type="scientific">Schistosoma curassoni</name>
    <dbReference type="NCBI Taxonomy" id="6186"/>
    <lineage>
        <taxon>Eukaryota</taxon>
        <taxon>Metazoa</taxon>
        <taxon>Spiralia</taxon>
        <taxon>Lophotrochozoa</taxon>
        <taxon>Platyhelminthes</taxon>
        <taxon>Trematoda</taxon>
        <taxon>Digenea</taxon>
        <taxon>Strigeidida</taxon>
        <taxon>Schistosomatoidea</taxon>
        <taxon>Schistosomatidae</taxon>
        <taxon>Schistosoma</taxon>
    </lineage>
</organism>
<dbReference type="AlphaFoldDB" id="A0A183JUG3"/>
<reference evidence="7 8" key="2">
    <citation type="submission" date="2018-11" db="EMBL/GenBank/DDBJ databases">
        <authorList>
            <consortium name="Pathogen Informatics"/>
        </authorList>
    </citation>
    <scope>NUCLEOTIDE SEQUENCE [LARGE SCALE GENOMIC DNA]</scope>
    <source>
        <strain evidence="7">Dakar</strain>
        <strain evidence="8">Dakar, Senegal</strain>
    </source>
</reference>
<evidence type="ECO:0000256" key="1">
    <source>
        <dbReference type="ARBA" id="ARBA00004141"/>
    </source>
</evidence>
<comment type="similarity">
    <text evidence="2">Belongs to the TMEM161 family.</text>
</comment>
<keyword evidence="6" id="KW-0325">Glycoprotein</keyword>
<keyword evidence="3" id="KW-0812">Transmembrane</keyword>
<dbReference type="InterPro" id="IPR019395">
    <property type="entry name" value="Transmembrane_161A/B"/>
</dbReference>
<keyword evidence="8" id="KW-1185">Reference proteome</keyword>
<dbReference type="WBParaSite" id="SCUD_0000635401-mRNA-1">
    <property type="protein sequence ID" value="SCUD_0000635401-mRNA-1"/>
    <property type="gene ID" value="SCUD_0000635401"/>
</dbReference>
<evidence type="ECO:0000313" key="9">
    <source>
        <dbReference type="WBParaSite" id="SCUD_0000635401-mRNA-1"/>
    </source>
</evidence>
<dbReference type="EMBL" id="UZAK01013678">
    <property type="protein sequence ID" value="VDP03237.1"/>
    <property type="molecule type" value="Genomic_DNA"/>
</dbReference>
<proteinExistence type="inferred from homology"/>
<keyword evidence="4" id="KW-1133">Transmembrane helix</keyword>
<accession>A0A183JUG3</accession>
<dbReference type="Proteomes" id="UP000279833">
    <property type="component" value="Unassembled WGS sequence"/>
</dbReference>
<comment type="subcellular location">
    <subcellularLocation>
        <location evidence="1">Membrane</location>
        <topology evidence="1">Multi-pass membrane protein</topology>
    </subcellularLocation>
</comment>
<dbReference type="GO" id="GO:0016020">
    <property type="term" value="C:membrane"/>
    <property type="evidence" value="ECO:0007669"/>
    <property type="project" value="UniProtKB-SubCell"/>
</dbReference>
<sequence length="62" mass="6696">MGVLGLQLATTLVAASVLSKVISFFSFTRFLITGLTRYAVPTDQQLLEASGNCKVKIKGMFL</sequence>
<evidence type="ECO:0000256" key="5">
    <source>
        <dbReference type="ARBA" id="ARBA00023136"/>
    </source>
</evidence>
<keyword evidence="5" id="KW-0472">Membrane</keyword>
<reference evidence="9" key="1">
    <citation type="submission" date="2016-06" db="UniProtKB">
        <authorList>
            <consortium name="WormBaseParasite"/>
        </authorList>
    </citation>
    <scope>IDENTIFICATION</scope>
</reference>
<name>A0A183JUG3_9TREM</name>
<gene>
    <name evidence="7" type="ORF">SCUD_LOCUS6354</name>
</gene>
<evidence type="ECO:0000256" key="6">
    <source>
        <dbReference type="ARBA" id="ARBA00023180"/>
    </source>
</evidence>
<evidence type="ECO:0000256" key="3">
    <source>
        <dbReference type="ARBA" id="ARBA00022692"/>
    </source>
</evidence>
<evidence type="ECO:0000256" key="4">
    <source>
        <dbReference type="ARBA" id="ARBA00022989"/>
    </source>
</evidence>
<dbReference type="Pfam" id="PF10268">
    <property type="entry name" value="Tmemb_161AB"/>
    <property type="match status" value="1"/>
</dbReference>
<evidence type="ECO:0000313" key="8">
    <source>
        <dbReference type="Proteomes" id="UP000279833"/>
    </source>
</evidence>
<protein>
    <submittedName>
        <fullName evidence="9">ABC transmembrane type-1 domain-containing protein</fullName>
    </submittedName>
</protein>